<dbReference type="GeneID" id="6186759"/>
<name>B2CRK6_9VIRU</name>
<keyword evidence="3" id="KW-1185">Reference proteome</keyword>
<evidence type="ECO:0000313" key="2">
    <source>
        <dbReference type="EMBL" id="ACB37263.1"/>
    </source>
</evidence>
<evidence type="ECO:0000313" key="3">
    <source>
        <dbReference type="Proteomes" id="UP000008691"/>
    </source>
</evidence>
<dbReference type="Proteomes" id="UP000008691">
    <property type="component" value="Segment"/>
</dbReference>
<reference evidence="2 3" key="1">
    <citation type="journal article" date="2008" name="Res. Microbiol.">
        <title>Viruses in acidic geothermal environments of the Kamchatka Peninsula.</title>
        <authorList>
            <person name="Bize A."/>
            <person name="Peng X."/>
            <person name="Prokofeva M."/>
            <person name="Maclellan K."/>
            <person name="Lucas S."/>
            <person name="Forterre P."/>
            <person name="Garrett R.A."/>
            <person name="Bonch-Osmolovskaya E.A."/>
            <person name="Prangishvili D."/>
        </authorList>
    </citation>
    <scope>NUCLEOTIDE SEQUENCE [LARGE SCALE GENOMIC DNA]</scope>
</reference>
<proteinExistence type="predicted"/>
<protein>
    <submittedName>
        <fullName evidence="2">Uncharacterized protein</fullName>
    </submittedName>
</protein>
<evidence type="ECO:0000256" key="1">
    <source>
        <dbReference type="SAM" id="MobiDB-lite"/>
    </source>
</evidence>
<sequence>MEEEENKQEEEITLPEPSNKSETERILEETVNEIESVLPKNVTYVTGIITDDEMNLLIIKDGKVYVGKDEKNAKPVLDYAKDANPGYLINALYLLKAQLPQYLELWSGKLEAEARKKLSDIF</sequence>
<dbReference type="RefSeq" id="YP_001798547.1">
    <property type="nucleotide sequence ID" value="NC_010537.1"/>
</dbReference>
<feature type="compositionally biased region" description="Acidic residues" evidence="1">
    <location>
        <begin position="1"/>
        <end position="13"/>
    </location>
</feature>
<accession>B2CRK6</accession>
<dbReference type="OrthoDB" id="17373at10239"/>
<dbReference type="KEGG" id="vg:6186759"/>
<feature type="region of interest" description="Disordered" evidence="1">
    <location>
        <begin position="1"/>
        <end position="24"/>
    </location>
</feature>
<organism evidence="2 3">
    <name type="scientific">Betalipothrixvirus uzonense</name>
    <dbReference type="NCBI Taxonomy" id="512792"/>
    <lineage>
        <taxon>Viruses</taxon>
        <taxon>Adnaviria</taxon>
        <taxon>Zilligvirae</taxon>
        <taxon>Taleaviricota</taxon>
        <taxon>Tokiviricetes</taxon>
        <taxon>Ligamenvirales</taxon>
        <taxon>Lipothrixviridae</taxon>
        <taxon>Betalipothrixvirus</taxon>
    </lineage>
</organism>
<dbReference type="EMBL" id="EU545650">
    <property type="protein sequence ID" value="ACB37263.1"/>
    <property type="molecule type" value="Genomic_DNA"/>
</dbReference>